<proteinExistence type="inferred from homology"/>
<protein>
    <recommendedName>
        <fullName evidence="5">Tyrosine-protein phosphatase</fullName>
        <ecNumber evidence="5">3.1.3.48</ecNumber>
    </recommendedName>
</protein>
<accession>A0ABD5KMA4</accession>
<dbReference type="PIRSF" id="PIRSF016557">
    <property type="entry name" value="Caps_synth_CpsB"/>
    <property type="match status" value="1"/>
</dbReference>
<dbReference type="PANTHER" id="PTHR39181">
    <property type="entry name" value="TYROSINE-PROTEIN PHOSPHATASE YWQE"/>
    <property type="match status" value="1"/>
</dbReference>
<evidence type="ECO:0000256" key="1">
    <source>
        <dbReference type="ARBA" id="ARBA00005750"/>
    </source>
</evidence>
<reference evidence="6 7" key="1">
    <citation type="submission" date="2024-05" db="EMBL/GenBank/DDBJ databases">
        <title>The mechanism of isolation and screening of efficient mineral weathering bacteria priestia aryabhattai c4-10 with weathered biotite.</title>
        <authorList>
            <person name="Yang S."/>
        </authorList>
    </citation>
    <scope>NUCLEOTIDE SEQUENCE [LARGE SCALE GENOMIC DNA]</scope>
    <source>
        <strain evidence="6 7">C4-10</strain>
    </source>
</reference>
<evidence type="ECO:0000256" key="2">
    <source>
        <dbReference type="ARBA" id="ARBA00022801"/>
    </source>
</evidence>
<dbReference type="EC" id="3.1.3.48" evidence="5"/>
<evidence type="ECO:0000256" key="5">
    <source>
        <dbReference type="PIRNR" id="PIRNR016557"/>
    </source>
</evidence>
<gene>
    <name evidence="6" type="ORF">ABDD91_05695</name>
</gene>
<organism evidence="6 7">
    <name type="scientific">Priestia aryabhattai</name>
    <name type="common">Bacillus aryabhattai</name>
    <dbReference type="NCBI Taxonomy" id="412384"/>
    <lineage>
        <taxon>Bacteria</taxon>
        <taxon>Bacillati</taxon>
        <taxon>Bacillota</taxon>
        <taxon>Bacilli</taxon>
        <taxon>Bacillales</taxon>
        <taxon>Bacillaceae</taxon>
        <taxon>Priestia</taxon>
    </lineage>
</organism>
<dbReference type="InterPro" id="IPR016195">
    <property type="entry name" value="Pol/histidinol_Pase-like"/>
</dbReference>
<evidence type="ECO:0000313" key="7">
    <source>
        <dbReference type="Proteomes" id="UP001418804"/>
    </source>
</evidence>
<keyword evidence="3 5" id="KW-0904">Protein phosphatase</keyword>
<dbReference type="RefSeq" id="WP_221832801.1">
    <property type="nucleotide sequence ID" value="NZ_JACLCB010000005.1"/>
</dbReference>
<dbReference type="PANTHER" id="PTHR39181:SF1">
    <property type="entry name" value="TYROSINE-PROTEIN PHOSPHATASE YWQE"/>
    <property type="match status" value="1"/>
</dbReference>
<evidence type="ECO:0000256" key="4">
    <source>
        <dbReference type="ARBA" id="ARBA00051722"/>
    </source>
</evidence>
<dbReference type="EMBL" id="JBDIVD010000001">
    <property type="protein sequence ID" value="MEN3152313.1"/>
    <property type="molecule type" value="Genomic_DNA"/>
</dbReference>
<evidence type="ECO:0000313" key="6">
    <source>
        <dbReference type="EMBL" id="MEN3152313.1"/>
    </source>
</evidence>
<sequence>MIDLHCHILPNVDDGAASSEMSIEMAKRAVSEGITAIVATPHHQNGRYLNEKQAILQSVEQLNSLLVREGVPLTILPGQENRIYGEILDDYHQDKILTLNNKGKYLFVEFPSSQVPRYAERLLFDIQSQGIIPIIVHPERNSRLLEDPDLLYNFINKGALAQVTASSLVGHFGKKIKKFSHQLIDANLVHFVSSDAHNLQHRSFHMQEAIDVIESEHGRDYYYMFLENAQCVVDGKQCYKESPEKIMRKKFLGIF</sequence>
<dbReference type="Pfam" id="PF19567">
    <property type="entry name" value="CpsB_CapC"/>
    <property type="match status" value="1"/>
</dbReference>
<dbReference type="GO" id="GO:0004725">
    <property type="term" value="F:protein tyrosine phosphatase activity"/>
    <property type="evidence" value="ECO:0007669"/>
    <property type="project" value="UniProtKB-UniRule"/>
</dbReference>
<comment type="catalytic activity">
    <reaction evidence="4 5">
        <text>O-phospho-L-tyrosyl-[protein] + H2O = L-tyrosyl-[protein] + phosphate</text>
        <dbReference type="Rhea" id="RHEA:10684"/>
        <dbReference type="Rhea" id="RHEA-COMP:10136"/>
        <dbReference type="Rhea" id="RHEA-COMP:20101"/>
        <dbReference type="ChEBI" id="CHEBI:15377"/>
        <dbReference type="ChEBI" id="CHEBI:43474"/>
        <dbReference type="ChEBI" id="CHEBI:46858"/>
        <dbReference type="ChEBI" id="CHEBI:61978"/>
        <dbReference type="EC" id="3.1.3.48"/>
    </reaction>
</comment>
<reference evidence="6 7" key="2">
    <citation type="submission" date="2024-05" db="EMBL/GenBank/DDBJ databases">
        <authorList>
            <person name="Zheng X."/>
        </authorList>
    </citation>
    <scope>NUCLEOTIDE SEQUENCE [LARGE SCALE GENOMIC DNA]</scope>
    <source>
        <strain evidence="6 7">C4-10</strain>
    </source>
</reference>
<dbReference type="InterPro" id="IPR016667">
    <property type="entry name" value="Caps_polysacc_synth_CpsB/CapC"/>
</dbReference>
<evidence type="ECO:0000256" key="3">
    <source>
        <dbReference type="ARBA" id="ARBA00022912"/>
    </source>
</evidence>
<dbReference type="SUPFAM" id="SSF89550">
    <property type="entry name" value="PHP domain-like"/>
    <property type="match status" value="1"/>
</dbReference>
<dbReference type="GO" id="GO:0030145">
    <property type="term" value="F:manganese ion binding"/>
    <property type="evidence" value="ECO:0007669"/>
    <property type="project" value="UniProtKB-UniRule"/>
</dbReference>
<keyword evidence="2 5" id="KW-0378">Hydrolase</keyword>
<comment type="similarity">
    <text evidence="1 5">Belongs to the metallo-dependent hydrolases superfamily. CpsB/CapC family.</text>
</comment>
<comment type="caution">
    <text evidence="6">The sequence shown here is derived from an EMBL/GenBank/DDBJ whole genome shotgun (WGS) entry which is preliminary data.</text>
</comment>
<dbReference type="Gene3D" id="3.20.20.140">
    <property type="entry name" value="Metal-dependent hydrolases"/>
    <property type="match status" value="1"/>
</dbReference>
<name>A0ABD5KMA4_PRIAR</name>
<dbReference type="AlphaFoldDB" id="A0ABD5KMA4"/>
<dbReference type="Proteomes" id="UP001418804">
    <property type="component" value="Unassembled WGS sequence"/>
</dbReference>